<accession>A0A2T2WJZ9</accession>
<dbReference type="Pfam" id="PF00496">
    <property type="entry name" value="SBP_bac_5"/>
    <property type="match status" value="1"/>
</dbReference>
<dbReference type="SUPFAM" id="SSF53850">
    <property type="entry name" value="Periplasmic binding protein-like II"/>
    <property type="match status" value="1"/>
</dbReference>
<sequence>MRNRRIALMAVPLVGALALAASGPQSTSRVASSSTNVPPMVLSVDPGSPLYTKNFNPFSPNALWAQAWIYETLYYVDGQTGHQTPWLATAYNWNNPTELTFTIRSGVKWSNGTPFTANDVAFTFNMLKKYPALDTNGLWTSLKSVTAKGNTVAFDFKQPNVPDFNYIVSTPIVPASIWSKVKNPVTWTDPNPVGTGAYLLKSYTPQEYVLVKNPHYWQANKVQVQEIEFPAVSENANTVWLNLSEGKYTAANAFAPNINKIYVSKDPKYRHIWFAPGGACNLLMNLTKAPFNNVKFRQAMAYAIDKPVVSSKGEYGYEPPASQTGLMLPANNGYVDKALVNQYNYHYDPKKAEQLLKEGGFTKNSKGQLLDHGKPISFTMIVPTGFSDWIEDSSIIQGNLKQLGITVNVQTPSISTWVSDMETGDFDMTLNFGLNQFNPYFYYQDDLNSLNSAPIGKVATSNYERYDNAHVDALLTEYHQSTSSSVQHRIIDQLEKVMLTQVPVIPMFYAANWNEYDTRYYVGWPTASNPYAVPTYNTPDVEMEFTHLRVRK</sequence>
<dbReference type="GO" id="GO:0042597">
    <property type="term" value="C:periplasmic space"/>
    <property type="evidence" value="ECO:0007669"/>
    <property type="project" value="UniProtKB-ARBA"/>
</dbReference>
<dbReference type="Gene3D" id="3.40.190.10">
    <property type="entry name" value="Periplasmic binding protein-like II"/>
    <property type="match status" value="1"/>
</dbReference>
<dbReference type="EMBL" id="PXYV01000015">
    <property type="protein sequence ID" value="PSR22546.1"/>
    <property type="molecule type" value="Genomic_DNA"/>
</dbReference>
<reference evidence="6 7" key="1">
    <citation type="journal article" date="2014" name="BMC Genomics">
        <title>Comparison of environmental and isolate Sulfobacillus genomes reveals diverse carbon, sulfur, nitrogen, and hydrogen metabolisms.</title>
        <authorList>
            <person name="Justice N.B."/>
            <person name="Norman A."/>
            <person name="Brown C.T."/>
            <person name="Singh A."/>
            <person name="Thomas B.C."/>
            <person name="Banfield J.F."/>
        </authorList>
    </citation>
    <scope>NUCLEOTIDE SEQUENCE [LARGE SCALE GENOMIC DNA]</scope>
    <source>
        <strain evidence="6">AMDSBA3</strain>
    </source>
</reference>
<evidence type="ECO:0000256" key="1">
    <source>
        <dbReference type="ARBA" id="ARBA00005695"/>
    </source>
</evidence>
<dbReference type="GO" id="GO:0043190">
    <property type="term" value="C:ATP-binding cassette (ABC) transporter complex"/>
    <property type="evidence" value="ECO:0007669"/>
    <property type="project" value="InterPro"/>
</dbReference>
<organism evidence="6 7">
    <name type="scientific">Sulfobacillus acidophilus</name>
    <dbReference type="NCBI Taxonomy" id="53633"/>
    <lineage>
        <taxon>Bacteria</taxon>
        <taxon>Bacillati</taxon>
        <taxon>Bacillota</taxon>
        <taxon>Clostridia</taxon>
        <taxon>Eubacteriales</taxon>
        <taxon>Clostridiales Family XVII. Incertae Sedis</taxon>
        <taxon>Sulfobacillus</taxon>
    </lineage>
</organism>
<dbReference type="PANTHER" id="PTHR30290">
    <property type="entry name" value="PERIPLASMIC BINDING COMPONENT OF ABC TRANSPORTER"/>
    <property type="match status" value="1"/>
</dbReference>
<comment type="caution">
    <text evidence="6">The sequence shown here is derived from an EMBL/GenBank/DDBJ whole genome shotgun (WGS) entry which is preliminary data.</text>
</comment>
<evidence type="ECO:0000259" key="5">
    <source>
        <dbReference type="Pfam" id="PF00496"/>
    </source>
</evidence>
<proteinExistence type="inferred from homology"/>
<dbReference type="InterPro" id="IPR000914">
    <property type="entry name" value="SBP_5_dom"/>
</dbReference>
<evidence type="ECO:0000256" key="2">
    <source>
        <dbReference type="ARBA" id="ARBA00022448"/>
    </source>
</evidence>
<dbReference type="InterPro" id="IPR030678">
    <property type="entry name" value="Peptide/Ni-bd"/>
</dbReference>
<keyword evidence="3 4" id="KW-0732">Signal</keyword>
<comment type="similarity">
    <text evidence="1">Belongs to the bacterial solute-binding protein 5 family.</text>
</comment>
<feature type="signal peptide" evidence="4">
    <location>
        <begin position="1"/>
        <end position="20"/>
    </location>
</feature>
<dbReference type="GO" id="GO:1904680">
    <property type="term" value="F:peptide transmembrane transporter activity"/>
    <property type="evidence" value="ECO:0007669"/>
    <property type="project" value="TreeGrafter"/>
</dbReference>
<dbReference type="InterPro" id="IPR039424">
    <property type="entry name" value="SBP_5"/>
</dbReference>
<protein>
    <submittedName>
        <fullName evidence="6">ABC transporter substrate-binding protein</fullName>
    </submittedName>
</protein>
<dbReference type="CDD" id="cd08509">
    <property type="entry name" value="PBP2_TmCBP_oligosaccharides_like"/>
    <property type="match status" value="1"/>
</dbReference>
<evidence type="ECO:0000256" key="3">
    <source>
        <dbReference type="ARBA" id="ARBA00022729"/>
    </source>
</evidence>
<feature type="domain" description="Solute-binding protein family 5" evidence="5">
    <location>
        <begin position="84"/>
        <end position="441"/>
    </location>
</feature>
<evidence type="ECO:0000313" key="6">
    <source>
        <dbReference type="EMBL" id="PSR22546.1"/>
    </source>
</evidence>
<dbReference type="AlphaFoldDB" id="A0A2T2WJZ9"/>
<dbReference type="Gene3D" id="3.90.76.10">
    <property type="entry name" value="Dipeptide-binding Protein, Domain 1"/>
    <property type="match status" value="1"/>
</dbReference>
<evidence type="ECO:0000313" key="7">
    <source>
        <dbReference type="Proteomes" id="UP000241848"/>
    </source>
</evidence>
<dbReference type="PANTHER" id="PTHR30290:SF9">
    <property type="entry name" value="OLIGOPEPTIDE-BINDING PROTEIN APPA"/>
    <property type="match status" value="1"/>
</dbReference>
<feature type="chain" id="PRO_5039243922" evidence="4">
    <location>
        <begin position="21"/>
        <end position="552"/>
    </location>
</feature>
<evidence type="ECO:0000256" key="4">
    <source>
        <dbReference type="SAM" id="SignalP"/>
    </source>
</evidence>
<keyword evidence="2" id="KW-0813">Transport</keyword>
<dbReference type="Gene3D" id="3.10.105.10">
    <property type="entry name" value="Dipeptide-binding Protein, Domain 3"/>
    <property type="match status" value="1"/>
</dbReference>
<dbReference type="GO" id="GO:0015833">
    <property type="term" value="P:peptide transport"/>
    <property type="evidence" value="ECO:0007669"/>
    <property type="project" value="TreeGrafter"/>
</dbReference>
<dbReference type="Proteomes" id="UP000241848">
    <property type="component" value="Unassembled WGS sequence"/>
</dbReference>
<dbReference type="PIRSF" id="PIRSF002741">
    <property type="entry name" value="MppA"/>
    <property type="match status" value="1"/>
</dbReference>
<name>A0A2T2WJZ9_9FIRM</name>
<gene>
    <name evidence="6" type="ORF">C7B45_06355</name>
</gene>